<dbReference type="RefSeq" id="WP_131294834.1">
    <property type="nucleotide sequence ID" value="NZ_SJKA01000015.1"/>
</dbReference>
<dbReference type="SUPFAM" id="SSF48208">
    <property type="entry name" value="Six-hairpin glycosidases"/>
    <property type="match status" value="2"/>
</dbReference>
<gene>
    <name evidence="2" type="ORF">E0H50_32625</name>
</gene>
<accession>A0A4R0I7E6</accession>
<keyword evidence="3" id="KW-1185">Reference proteome</keyword>
<dbReference type="Pfam" id="PF03633">
    <property type="entry name" value="Glyco_hydro_65C"/>
    <property type="match status" value="1"/>
</dbReference>
<evidence type="ECO:0000259" key="1">
    <source>
        <dbReference type="Pfam" id="PF03633"/>
    </source>
</evidence>
<evidence type="ECO:0000313" key="3">
    <source>
        <dbReference type="Proteomes" id="UP000292695"/>
    </source>
</evidence>
<dbReference type="AlphaFoldDB" id="A0A4R0I7E6"/>
<proteinExistence type="predicted"/>
<name>A0A4R0I7E6_9ACTN</name>
<dbReference type="EMBL" id="SJKA01000015">
    <property type="protein sequence ID" value="TCC24388.1"/>
    <property type="molecule type" value="Genomic_DNA"/>
</dbReference>
<comment type="caution">
    <text evidence="2">The sequence shown here is derived from an EMBL/GenBank/DDBJ whole genome shotgun (WGS) entry which is preliminary data.</text>
</comment>
<sequence length="167" mass="18381">MVEKDAAGKLQEQQDSQQWDQVVWTVGAWHHYLVTGDREFLRTAYEVVTNTLGVREQATVFGYNARYGLFTGPSFFNDGVSSIDMMHSGLFGLRFDDAGLTFAPTLPAGWGDVTLSGLRYRDARLTVKLHGSGTAIRSFELDGSPVQEHGVPASVHGDHTIDIQLGH</sequence>
<dbReference type="GO" id="GO:0005975">
    <property type="term" value="P:carbohydrate metabolic process"/>
    <property type="evidence" value="ECO:0007669"/>
    <property type="project" value="InterPro"/>
</dbReference>
<dbReference type="Proteomes" id="UP000292695">
    <property type="component" value="Unassembled WGS sequence"/>
</dbReference>
<dbReference type="InterPro" id="IPR008928">
    <property type="entry name" value="6-hairpin_glycosidase_sf"/>
</dbReference>
<protein>
    <recommendedName>
        <fullName evidence="1">Glycoside hydrolase family 65 C-terminal domain-containing protein</fullName>
    </recommendedName>
</protein>
<evidence type="ECO:0000313" key="2">
    <source>
        <dbReference type="EMBL" id="TCC24388.1"/>
    </source>
</evidence>
<feature type="domain" description="Glycoside hydrolase family 65 C-terminal" evidence="1">
    <location>
        <begin position="93"/>
        <end position="145"/>
    </location>
</feature>
<dbReference type="InterPro" id="IPR005194">
    <property type="entry name" value="Glyco_hydro_65_C"/>
</dbReference>
<reference evidence="2 3" key="1">
    <citation type="submission" date="2019-02" db="EMBL/GenBank/DDBJ databases">
        <title>Kribbella capetownensis sp. nov. and Kribbella speibonae sp. nov., isolated from soil.</title>
        <authorList>
            <person name="Curtis S.M."/>
            <person name="Norton I."/>
            <person name="Everest G.J."/>
            <person name="Meyers P.R."/>
        </authorList>
    </citation>
    <scope>NUCLEOTIDE SEQUENCE [LARGE SCALE GENOMIC DNA]</scope>
    <source>
        <strain evidence="2 3">DSM 27082</strain>
    </source>
</reference>
<organism evidence="2 3">
    <name type="scientific">Kribbella sindirgiensis</name>
    <dbReference type="NCBI Taxonomy" id="1124744"/>
    <lineage>
        <taxon>Bacteria</taxon>
        <taxon>Bacillati</taxon>
        <taxon>Actinomycetota</taxon>
        <taxon>Actinomycetes</taxon>
        <taxon>Propionibacteriales</taxon>
        <taxon>Kribbellaceae</taxon>
        <taxon>Kribbella</taxon>
    </lineage>
</organism>
<dbReference type="Gene3D" id="2.60.420.10">
    <property type="entry name" value="Maltose phosphorylase, domain 3"/>
    <property type="match status" value="1"/>
</dbReference>
<dbReference type="OrthoDB" id="176168at2"/>